<keyword evidence="2" id="KW-1133">Transmembrane helix</keyword>
<feature type="region of interest" description="Disordered" evidence="1">
    <location>
        <begin position="1"/>
        <end position="20"/>
    </location>
</feature>
<proteinExistence type="predicted"/>
<dbReference type="RefSeq" id="WP_092370753.1">
    <property type="nucleotide sequence ID" value="NZ_FNBM01000009.1"/>
</dbReference>
<feature type="transmembrane region" description="Helical" evidence="2">
    <location>
        <begin position="39"/>
        <end position="61"/>
    </location>
</feature>
<protein>
    <submittedName>
        <fullName evidence="3">Uncharacterized protein</fullName>
    </submittedName>
</protein>
<evidence type="ECO:0000256" key="1">
    <source>
        <dbReference type="SAM" id="MobiDB-lite"/>
    </source>
</evidence>
<keyword evidence="2" id="KW-0472">Membrane</keyword>
<dbReference type="EMBL" id="FNBM01000009">
    <property type="protein sequence ID" value="SDG30139.1"/>
    <property type="molecule type" value="Genomic_DNA"/>
</dbReference>
<gene>
    <name evidence="3" type="ORF">SAMN05216381_3644</name>
</gene>
<evidence type="ECO:0000313" key="3">
    <source>
        <dbReference type="EMBL" id="SDG30139.1"/>
    </source>
</evidence>
<organism evidence="3 4">
    <name type="scientific">Phytopseudomonas seleniipraecipitans</name>
    <dbReference type="NCBI Taxonomy" id="640205"/>
    <lineage>
        <taxon>Bacteria</taxon>
        <taxon>Pseudomonadati</taxon>
        <taxon>Pseudomonadota</taxon>
        <taxon>Gammaproteobacteria</taxon>
        <taxon>Pseudomonadales</taxon>
        <taxon>Pseudomonadaceae</taxon>
        <taxon>Phytopseudomonas</taxon>
    </lineage>
</organism>
<dbReference type="AlphaFoldDB" id="A0A1G7T684"/>
<accession>A0A1G7T684</accession>
<evidence type="ECO:0000313" key="4">
    <source>
        <dbReference type="Proteomes" id="UP000243378"/>
    </source>
</evidence>
<keyword evidence="2" id="KW-0812">Transmembrane</keyword>
<sequence length="202" mass="21919">MSSETPSEPESPSAAFDLAPDSDEERLAKLEKANRFNRILIFALALLLFIVLSSLATSAVVKMLADEPPPFDPAAFAALQQRADMLEKELTAVKEDQKRQDVLLKLAAAPPPAPAPVAATPAAPPSQDVAALKLMGRTLLGQEQSFQQSLQALKNGMRDLADMIPGSRSWLSDYNEELDKAVNASVQRTKAIQQWGSKLPRE</sequence>
<dbReference type="OrthoDB" id="6903821at2"/>
<dbReference type="Proteomes" id="UP000243378">
    <property type="component" value="Unassembled WGS sequence"/>
</dbReference>
<name>A0A1G7T684_9GAMM</name>
<reference evidence="3 4" key="1">
    <citation type="submission" date="2016-10" db="EMBL/GenBank/DDBJ databases">
        <authorList>
            <person name="de Groot N.N."/>
        </authorList>
    </citation>
    <scope>NUCLEOTIDE SEQUENCE [LARGE SCALE GENOMIC DNA]</scope>
    <source>
        <strain evidence="3 4">LMG 25475</strain>
    </source>
</reference>
<dbReference type="STRING" id="640205.SAMN05216381_3644"/>
<feature type="compositionally biased region" description="Low complexity" evidence="1">
    <location>
        <begin position="1"/>
        <end position="13"/>
    </location>
</feature>
<evidence type="ECO:0000256" key="2">
    <source>
        <dbReference type="SAM" id="Phobius"/>
    </source>
</evidence>